<gene>
    <name evidence="2" type="ORF">M9458_024103</name>
</gene>
<accession>A0ABD0Q641</accession>
<evidence type="ECO:0000313" key="3">
    <source>
        <dbReference type="Proteomes" id="UP001529510"/>
    </source>
</evidence>
<feature type="non-terminal residue" evidence="2">
    <location>
        <position position="1"/>
    </location>
</feature>
<organism evidence="2 3">
    <name type="scientific">Cirrhinus mrigala</name>
    <name type="common">Mrigala</name>
    <dbReference type="NCBI Taxonomy" id="683832"/>
    <lineage>
        <taxon>Eukaryota</taxon>
        <taxon>Metazoa</taxon>
        <taxon>Chordata</taxon>
        <taxon>Craniata</taxon>
        <taxon>Vertebrata</taxon>
        <taxon>Euteleostomi</taxon>
        <taxon>Actinopterygii</taxon>
        <taxon>Neopterygii</taxon>
        <taxon>Teleostei</taxon>
        <taxon>Ostariophysi</taxon>
        <taxon>Cypriniformes</taxon>
        <taxon>Cyprinidae</taxon>
        <taxon>Labeoninae</taxon>
        <taxon>Labeonini</taxon>
        <taxon>Cirrhinus</taxon>
    </lineage>
</organism>
<keyword evidence="3" id="KW-1185">Reference proteome</keyword>
<protein>
    <recommendedName>
        <fullName evidence="1">Inter-alpha-trypsin inhibitor heavy chain C-terminal domain-containing protein</fullName>
    </recommendedName>
</protein>
<feature type="domain" description="Inter-alpha-trypsin inhibitor heavy chain C-terminal" evidence="1">
    <location>
        <begin position="1"/>
        <end position="61"/>
    </location>
</feature>
<dbReference type="Pfam" id="PF06668">
    <property type="entry name" value="ITI_HC_C"/>
    <property type="match status" value="1"/>
</dbReference>
<evidence type="ECO:0000259" key="1">
    <source>
        <dbReference type="Pfam" id="PF06668"/>
    </source>
</evidence>
<feature type="non-terminal residue" evidence="2">
    <location>
        <position position="63"/>
    </location>
</feature>
<reference evidence="2 3" key="1">
    <citation type="submission" date="2024-05" db="EMBL/GenBank/DDBJ databases">
        <title>Genome sequencing and assembly of Indian major carp, Cirrhinus mrigala (Hamilton, 1822).</title>
        <authorList>
            <person name="Mohindra V."/>
            <person name="Chowdhury L.M."/>
            <person name="Lal K."/>
            <person name="Jena J.K."/>
        </authorList>
    </citation>
    <scope>NUCLEOTIDE SEQUENCE [LARGE SCALE GENOMIC DNA]</scope>
    <source>
        <strain evidence="2">CM1030</strain>
        <tissue evidence="2">Blood</tissue>
    </source>
</reference>
<evidence type="ECO:0000313" key="2">
    <source>
        <dbReference type="EMBL" id="KAL0181697.1"/>
    </source>
</evidence>
<comment type="caution">
    <text evidence="2">The sequence shown here is derived from an EMBL/GenBank/DDBJ whole genome shotgun (WGS) entry which is preliminary data.</text>
</comment>
<dbReference type="InterPro" id="IPR010600">
    <property type="entry name" value="ITI_HC_C"/>
</dbReference>
<name>A0ABD0Q641_CIRMR</name>
<dbReference type="AlphaFoldDB" id="A0ABD0Q641"/>
<proteinExistence type="predicted"/>
<sequence>NGQIIGDKKVIPGSKMHTYFGRFGIVHEKLGIRLLVSTKEISVSEDGKQVDFSWTNNKTLEGL</sequence>
<dbReference type="EMBL" id="JAMKFB020000011">
    <property type="protein sequence ID" value="KAL0181697.1"/>
    <property type="molecule type" value="Genomic_DNA"/>
</dbReference>
<dbReference type="Proteomes" id="UP001529510">
    <property type="component" value="Unassembled WGS sequence"/>
</dbReference>